<feature type="region of interest" description="Disordered" evidence="1">
    <location>
        <begin position="68"/>
        <end position="109"/>
    </location>
</feature>
<dbReference type="Proteomes" id="UP001313282">
    <property type="component" value="Unassembled WGS sequence"/>
</dbReference>
<feature type="region of interest" description="Disordered" evidence="1">
    <location>
        <begin position="384"/>
        <end position="433"/>
    </location>
</feature>
<protein>
    <submittedName>
        <fullName evidence="2">Uncharacterized protein</fullName>
    </submittedName>
</protein>
<dbReference type="AlphaFoldDB" id="A0AAN8RKE9"/>
<feature type="compositionally biased region" description="Acidic residues" evidence="1">
    <location>
        <begin position="87"/>
        <end position="99"/>
    </location>
</feature>
<organism evidence="2 3">
    <name type="scientific">Orbilia javanica</name>
    <dbReference type="NCBI Taxonomy" id="47235"/>
    <lineage>
        <taxon>Eukaryota</taxon>
        <taxon>Fungi</taxon>
        <taxon>Dikarya</taxon>
        <taxon>Ascomycota</taxon>
        <taxon>Pezizomycotina</taxon>
        <taxon>Orbiliomycetes</taxon>
        <taxon>Orbiliales</taxon>
        <taxon>Orbiliaceae</taxon>
        <taxon>Orbilia</taxon>
    </lineage>
</organism>
<name>A0AAN8RKE9_9PEZI</name>
<sequence length="433" mass="48543">MRFVNTQTDQAWALFPSMVVLLSSIPLVTTTPLNPIKQKTALSTTAYTPTPVQDFQTYLYSSMKNTTRTGTPVKAEPAILRRTNTPSDEDDDDGSDIPDDEHPYGPDDHPPLTVFDFFATGSLRIECHPANWVLSLRPHSNNVYLPASQWPQWRSKRGFANQAAMVMGWQDKCRNCRCSYQGAIVPNPDPHSQRHIHFQRRCDTVLIAETCRTAAGCFCTANLIHPTHIPVGITDAEIQDTMDEIPVGIKNKNRDFIYTHGDGREFRFSPFELDPAYIIEHLLKGDPPPADNELDWEDQIAQRNAYSGALPYKISNSGNRQYLVPGTKEPYYLEGPDPEAKGGRNYWSGYNADDILFLNTGRNSKRDISLEKSDLGLSAWDKGQVLGKDPKDQVSPATKGHSAPQAGAMEPTKTIKHNYGGSNWSRPKTPRRR</sequence>
<evidence type="ECO:0000313" key="2">
    <source>
        <dbReference type="EMBL" id="KAK6333302.1"/>
    </source>
</evidence>
<comment type="caution">
    <text evidence="2">The sequence shown here is derived from an EMBL/GenBank/DDBJ whole genome shotgun (WGS) entry which is preliminary data.</text>
</comment>
<evidence type="ECO:0000313" key="3">
    <source>
        <dbReference type="Proteomes" id="UP001313282"/>
    </source>
</evidence>
<accession>A0AAN8RKE9</accession>
<evidence type="ECO:0000256" key="1">
    <source>
        <dbReference type="SAM" id="MobiDB-lite"/>
    </source>
</evidence>
<gene>
    <name evidence="2" type="ORF">TWF718_011120</name>
</gene>
<keyword evidence="3" id="KW-1185">Reference proteome</keyword>
<feature type="compositionally biased region" description="Basic and acidic residues" evidence="1">
    <location>
        <begin position="100"/>
        <end position="109"/>
    </location>
</feature>
<dbReference type="EMBL" id="JAVHNR010000009">
    <property type="protein sequence ID" value="KAK6333302.1"/>
    <property type="molecule type" value="Genomic_DNA"/>
</dbReference>
<proteinExistence type="predicted"/>
<reference evidence="2 3" key="1">
    <citation type="submission" date="2019-10" db="EMBL/GenBank/DDBJ databases">
        <authorList>
            <person name="Palmer J.M."/>
        </authorList>
    </citation>
    <scope>NUCLEOTIDE SEQUENCE [LARGE SCALE GENOMIC DNA]</scope>
    <source>
        <strain evidence="2 3">TWF718</strain>
    </source>
</reference>